<dbReference type="VEuPathDB" id="FungiDB:MPH_09277"/>
<sequence length="229" mass="24563">MGACANSDEHRGRCGGGVPGTAVFGTKGGLTGVLSRALERQEVGDTLRARRTLATSGERLVGLLGTRDGKFLQGDDVRIPAGQTLELWYHVLGSSGFSGLEAFDASGIFYQRDLWSEAGDQTSKKIIRVTWGGARLYDRYREAVWDGKITIKGSSGIRQIEPLGGTSYVPEESVALIDKARVSFSTRTSGDYDGVNIFLDGDALPESVRISGSLGGYVNVGPKKARRRT</sequence>
<dbReference type="EMBL" id="AHHD01000406">
    <property type="protein sequence ID" value="EKG13581.1"/>
    <property type="molecule type" value="Genomic_DNA"/>
</dbReference>
<dbReference type="InParanoid" id="K2QVA4"/>
<organism evidence="1 2">
    <name type="scientific">Macrophomina phaseolina (strain MS6)</name>
    <name type="common">Charcoal rot fungus</name>
    <dbReference type="NCBI Taxonomy" id="1126212"/>
    <lineage>
        <taxon>Eukaryota</taxon>
        <taxon>Fungi</taxon>
        <taxon>Dikarya</taxon>
        <taxon>Ascomycota</taxon>
        <taxon>Pezizomycotina</taxon>
        <taxon>Dothideomycetes</taxon>
        <taxon>Dothideomycetes incertae sedis</taxon>
        <taxon>Botryosphaeriales</taxon>
        <taxon>Botryosphaeriaceae</taxon>
        <taxon>Macrophomina</taxon>
    </lineage>
</organism>
<dbReference type="Proteomes" id="UP000007129">
    <property type="component" value="Unassembled WGS sequence"/>
</dbReference>
<dbReference type="OrthoDB" id="4652505at2759"/>
<reference evidence="1 2" key="1">
    <citation type="journal article" date="2012" name="BMC Genomics">
        <title>Tools to kill: Genome of one of the most destructive plant pathogenic fungi Macrophomina phaseolina.</title>
        <authorList>
            <person name="Islam M.S."/>
            <person name="Haque M.S."/>
            <person name="Islam M.M."/>
            <person name="Emdad E.M."/>
            <person name="Halim A."/>
            <person name="Hossen Q.M.M."/>
            <person name="Hossain M.Z."/>
            <person name="Ahmed B."/>
            <person name="Rahim S."/>
            <person name="Rahman M.S."/>
            <person name="Alam M.M."/>
            <person name="Hou S."/>
            <person name="Wan X."/>
            <person name="Saito J.A."/>
            <person name="Alam M."/>
        </authorList>
    </citation>
    <scope>NUCLEOTIDE SEQUENCE [LARGE SCALE GENOMIC DNA]</scope>
    <source>
        <strain evidence="1 2">MS6</strain>
    </source>
</reference>
<gene>
    <name evidence="1" type="ORF">MPH_09277</name>
</gene>
<proteinExistence type="predicted"/>
<dbReference type="HOGENOM" id="CLU_1210029_0_0_1"/>
<evidence type="ECO:0000313" key="2">
    <source>
        <dbReference type="Proteomes" id="UP000007129"/>
    </source>
</evidence>
<comment type="caution">
    <text evidence="1">The sequence shown here is derived from an EMBL/GenBank/DDBJ whole genome shotgun (WGS) entry which is preliminary data.</text>
</comment>
<dbReference type="STRING" id="1126212.K2QVA4"/>
<evidence type="ECO:0000313" key="1">
    <source>
        <dbReference type="EMBL" id="EKG13581.1"/>
    </source>
</evidence>
<dbReference type="AlphaFoldDB" id="K2QVA4"/>
<protein>
    <submittedName>
        <fullName evidence="1">Uncharacterized protein</fullName>
    </submittedName>
</protein>
<accession>K2QVA4</accession>
<name>K2QVA4_MACPH</name>